<dbReference type="GO" id="GO:0005634">
    <property type="term" value="C:nucleus"/>
    <property type="evidence" value="ECO:0007669"/>
    <property type="project" value="TreeGrafter"/>
</dbReference>
<feature type="transmembrane region" description="Helical" evidence="6">
    <location>
        <begin position="596"/>
        <end position="616"/>
    </location>
</feature>
<dbReference type="PANTHER" id="PTHR24056">
    <property type="entry name" value="CELL DIVISION PROTEIN KINASE"/>
    <property type="match status" value="1"/>
</dbReference>
<dbReference type="Proteomes" id="UP000245699">
    <property type="component" value="Unassembled WGS sequence"/>
</dbReference>
<keyword evidence="6" id="KW-0812">Transmembrane</keyword>
<evidence type="ECO:0000256" key="6">
    <source>
        <dbReference type="SAM" id="Phobius"/>
    </source>
</evidence>
<dbReference type="PROSITE" id="PS00108">
    <property type="entry name" value="PROTEIN_KINASE_ST"/>
    <property type="match status" value="1"/>
</dbReference>
<proteinExistence type="inferred from homology"/>
<dbReference type="InterPro" id="IPR029044">
    <property type="entry name" value="Nucleotide-diphossugar_trans"/>
</dbReference>
<dbReference type="SUPFAM" id="SSF53448">
    <property type="entry name" value="Nucleotide-diphospho-sugar transferases"/>
    <property type="match status" value="1"/>
</dbReference>
<feature type="transmembrane region" description="Helical" evidence="6">
    <location>
        <begin position="1500"/>
        <end position="1518"/>
    </location>
</feature>
<feature type="compositionally biased region" description="Low complexity" evidence="5">
    <location>
        <begin position="522"/>
        <end position="531"/>
    </location>
</feature>
<dbReference type="Gene3D" id="1.10.510.10">
    <property type="entry name" value="Transferase(Phosphotransferase) domain 1"/>
    <property type="match status" value="1"/>
</dbReference>
<feature type="compositionally biased region" description="Polar residues" evidence="5">
    <location>
        <begin position="263"/>
        <end position="275"/>
    </location>
</feature>
<keyword evidence="6" id="KW-0472">Membrane</keyword>
<dbReference type="InterPro" id="IPR050108">
    <property type="entry name" value="CDK"/>
</dbReference>
<accession>A0A2T9YSS5</accession>
<feature type="domain" description="Protein kinase" evidence="7">
    <location>
        <begin position="1563"/>
        <end position="1808"/>
    </location>
</feature>
<evidence type="ECO:0000256" key="5">
    <source>
        <dbReference type="SAM" id="MobiDB-lite"/>
    </source>
</evidence>
<feature type="compositionally biased region" description="Basic and acidic residues" evidence="5">
    <location>
        <begin position="489"/>
        <end position="510"/>
    </location>
</feature>
<feature type="transmembrane region" description="Helical" evidence="6">
    <location>
        <begin position="1445"/>
        <end position="1468"/>
    </location>
</feature>
<evidence type="ECO:0000256" key="4">
    <source>
        <dbReference type="PROSITE-ProRule" id="PRU10141"/>
    </source>
</evidence>
<feature type="compositionally biased region" description="Basic residues" evidence="5">
    <location>
        <begin position="122"/>
        <end position="134"/>
    </location>
</feature>
<dbReference type="PROSITE" id="PS50011">
    <property type="entry name" value="PROTEIN_KINASE_DOM"/>
    <property type="match status" value="1"/>
</dbReference>
<protein>
    <recommendedName>
        <fullName evidence="7">Protein kinase domain-containing protein</fullName>
    </recommendedName>
</protein>
<dbReference type="InterPro" id="IPR017441">
    <property type="entry name" value="Protein_kinase_ATP_BS"/>
</dbReference>
<dbReference type="Pfam" id="PF00069">
    <property type="entry name" value="Pkinase"/>
    <property type="match status" value="1"/>
</dbReference>
<sequence length="1872" mass="212954">MLFDSEPQSPTIPQTTELNSERQRSPHEISSLNNSRNSPSLGYSFKYTSIIDGSPLNPNTPTKGGKSNQPTTSHTRLIDNYALIPPSLFNSESPLFKNNGFNSPTQKPHFPQLDETEMAVFRKKSPKGSFRKTKNNSPFENTKEFQPDYTKNISLLYNDEILQAEQPYLFDPSDTLLLKPNSQKTIPTKNTPFQASRNWIKSVGSKRITNIKEPFTDLVNANKHISTSYKNNKKSTKLNVKTQTTNTPPSQNSPLTPRFPYEQDSSTDSANTNHNNQKDEYAIKQNQQTPSNFSKNQTVESEQTYYNKYPSNFSKNQKFHKRNRSSNIKKIAVLSDIEEIEESSSSESISYNIQLPIEIKAMVNSGNLPHVYRDKPPLSTTIIKKFSQKPLNLKYKGHEIKRKGKKTKKYASINSKPYLKNKTFFDKKIVSGKLAIKTKFNGLRQSIGPSFENNSTKNPESSQNNAIDIPFSNNRNLVRENTYSSNDPFYEHSHSIPGIQREKSGTDRGESNNQGIKFHQPNYSDNNDSNINDFEEIKNYRKAKANSNQKTQKKKPFFINPSSKEISSKKGPKESGKDGFSRFGTKYSQTRSTADLISYSALGIFVLVFLIFWVAVISSKICNINALYTSSTVAEMGYFSALGIISNLKSQKDNNLYDTLAPYKGNDVSEFFIPYENVLLSNDNQTEADSNLLKTISQLSNSSAAELWLNERNSDFYRNINKDNVKEYSNLPNQFDIFLSQKVGSVLIYTNRNFANPYYPHHYIFLNEDVYNMTTYFKHCTYITEENGQFVTKINKTRSFLGSDLSNLIFGNKGLDISTMFNSTVTNPRDVVAVMRTLFHCGTNKGTLTAFACTNMNTFGWFIFVPSLFLLVAKVLLYFIILKYWKGKHAKYGGSKRSESVVYNSNKHSGLAITNGQNGESSSQEITLGENNIPVINIDQHDDVQSKKSFINQIKRIFPTHNNKIVSDRDVNIEKGISTFPQNEYKLENYPNYKSKENENVSSDTPQTNILTDHQKTLSFDDDVILVTVIVFDENLGMITSTIQSIARSSYPSQKTALFIVFDGNLDTLQGILREVAYMGGEPEPKMYGSQGPSERFMPSEFGEGSGGNRGVSESSSEETESYLLASVYSGIYECGTSRVPYVIVAKQVYQGHVDSLMMITSLFRGVDRLPRPESGHMKHLSGQNFSNNMASGGQFEPQNSFDSPWRYKRAGNMSTYTQNAENPSNPINRQTLFLEDELDCRFWRLGMPISRFSYCLVIDAGTEVEKAAIEIMAKRMKMSPKIMGLQGQLKTSIHRLSITRMVQSFQLYFGFRINSALGCFFGAPSFRDRGFTLYRVWFSDNSSFLGSPDLMADLVDLVHPTLHNRHLWWQNGNCLLDLILRKRFPNVEWGFDPLSKGWVNVHASLSTLDAVERQWFKSKLHLNLEQMLQKSANTKVRFFALYRLIMQVIGPSVVPIYFLMACEIIAYPTKSHLMVAITTGGSIGFCVLLFVAHGDYATALFFFVYLMFGLLFYYVWIPLTSIFSMNRVWTSPNRISALSSRSQTELQIQPKNKGKQKDIDEYTKIDRIGEGAFGIVYRAKNKKTNEISAIKRMHSYDEGIGFPLNSLREIKILQQTNHINLVKFKSILYGNSDSIFMEMEYCYQDMGVLLDNAETPFDLTQVKCLMKQLLTGIDYCHQNGLIHRDLKLSNIMLTNEGILKIGDFGLSRYCYDDGEMTPGVVTLWYRAPEVIFGSYEYTNSIDICELEQLELIVSCIGSPNPKELEPNKLATMIPLVSHGTLDLLSSLLKYLPNQRISASDSLSHYYFDEIPKAVSNLELAKSLYLYPTKQKDSQTSPNHKTETNKTRQFEYEFDIESLLKKEKKKRRKHKC</sequence>
<evidence type="ECO:0000259" key="7">
    <source>
        <dbReference type="PROSITE" id="PS50011"/>
    </source>
</evidence>
<feature type="compositionally biased region" description="Polar residues" evidence="5">
    <location>
        <begin position="56"/>
        <end position="73"/>
    </location>
</feature>
<keyword evidence="6" id="KW-1133">Transmembrane helix</keyword>
<keyword evidence="2 4" id="KW-0547">Nucleotide-binding</keyword>
<evidence type="ECO:0000256" key="1">
    <source>
        <dbReference type="ARBA" id="ARBA00006485"/>
    </source>
</evidence>
<dbReference type="OrthoDB" id="370884at2759"/>
<dbReference type="Pfam" id="PF03142">
    <property type="entry name" value="Chitin_synth_2"/>
    <property type="match status" value="1"/>
</dbReference>
<keyword evidence="9" id="KW-1185">Reference proteome</keyword>
<evidence type="ECO:0000313" key="9">
    <source>
        <dbReference type="Proteomes" id="UP000245699"/>
    </source>
</evidence>
<feature type="region of interest" description="Disordered" evidence="5">
    <location>
        <begin position="122"/>
        <end position="144"/>
    </location>
</feature>
<dbReference type="EMBL" id="MBFT01000189">
    <property type="protein sequence ID" value="PVU95371.1"/>
    <property type="molecule type" value="Genomic_DNA"/>
</dbReference>
<gene>
    <name evidence="8" type="ORF">BB559_002768</name>
</gene>
<dbReference type="SUPFAM" id="SSF56112">
    <property type="entry name" value="Protein kinase-like (PK-like)"/>
    <property type="match status" value="1"/>
</dbReference>
<comment type="caution">
    <text evidence="8">The sequence shown here is derived from an EMBL/GenBank/DDBJ whole genome shotgun (WGS) entry which is preliminary data.</text>
</comment>
<feature type="compositionally biased region" description="Low complexity" evidence="5">
    <location>
        <begin position="30"/>
        <end position="41"/>
    </location>
</feature>
<evidence type="ECO:0000256" key="3">
    <source>
        <dbReference type="ARBA" id="ARBA00022840"/>
    </source>
</evidence>
<reference evidence="8 9" key="1">
    <citation type="journal article" date="2018" name="MBio">
        <title>Comparative Genomics Reveals the Core Gene Toolbox for the Fungus-Insect Symbiosis.</title>
        <authorList>
            <person name="Wang Y."/>
            <person name="Stata M."/>
            <person name="Wang W."/>
            <person name="Stajich J.E."/>
            <person name="White M.M."/>
            <person name="Moncalvo J.M."/>
        </authorList>
    </citation>
    <scope>NUCLEOTIDE SEQUENCE [LARGE SCALE GENOMIC DNA]</scope>
    <source>
        <strain evidence="8 9">AUS-77-4</strain>
    </source>
</reference>
<feature type="binding site" evidence="4">
    <location>
        <position position="1592"/>
    </location>
    <ligand>
        <name>ATP</name>
        <dbReference type="ChEBI" id="CHEBI:30616"/>
    </ligand>
</feature>
<feature type="compositionally biased region" description="Polar residues" evidence="5">
    <location>
        <begin position="1"/>
        <end position="18"/>
    </location>
</feature>
<feature type="compositionally biased region" description="Basic and acidic residues" evidence="5">
    <location>
        <begin position="566"/>
        <end position="580"/>
    </location>
</feature>
<evidence type="ECO:0000313" key="8">
    <source>
        <dbReference type="EMBL" id="PVU95371.1"/>
    </source>
</evidence>
<feature type="compositionally biased region" description="Polar residues" evidence="5">
    <location>
        <begin position="238"/>
        <end position="255"/>
    </location>
</feature>
<organism evidence="8 9">
    <name type="scientific">Furculomyces boomerangus</name>
    <dbReference type="NCBI Taxonomy" id="61424"/>
    <lineage>
        <taxon>Eukaryota</taxon>
        <taxon>Fungi</taxon>
        <taxon>Fungi incertae sedis</taxon>
        <taxon>Zoopagomycota</taxon>
        <taxon>Kickxellomycotina</taxon>
        <taxon>Harpellomycetes</taxon>
        <taxon>Harpellales</taxon>
        <taxon>Harpellaceae</taxon>
        <taxon>Furculomyces</taxon>
    </lineage>
</organism>
<dbReference type="InterPro" id="IPR008271">
    <property type="entry name" value="Ser/Thr_kinase_AS"/>
</dbReference>
<dbReference type="Gene3D" id="3.30.200.20">
    <property type="entry name" value="Phosphorylase Kinase, domain 1"/>
    <property type="match status" value="1"/>
</dbReference>
<feature type="transmembrane region" description="Helical" evidence="6">
    <location>
        <begin position="859"/>
        <end position="881"/>
    </location>
</feature>
<dbReference type="PROSITE" id="PS00107">
    <property type="entry name" value="PROTEIN_KINASE_ATP"/>
    <property type="match status" value="1"/>
</dbReference>
<dbReference type="GO" id="GO:0004674">
    <property type="term" value="F:protein serine/threonine kinase activity"/>
    <property type="evidence" value="ECO:0007669"/>
    <property type="project" value="TreeGrafter"/>
</dbReference>
<dbReference type="GO" id="GO:0005524">
    <property type="term" value="F:ATP binding"/>
    <property type="evidence" value="ECO:0007669"/>
    <property type="project" value="UniProtKB-UniRule"/>
</dbReference>
<keyword evidence="3 4" id="KW-0067">ATP-binding</keyword>
<dbReference type="InterPro" id="IPR011009">
    <property type="entry name" value="Kinase-like_dom_sf"/>
</dbReference>
<name>A0A2T9YSS5_9FUNG</name>
<dbReference type="GO" id="GO:0007346">
    <property type="term" value="P:regulation of mitotic cell cycle"/>
    <property type="evidence" value="ECO:0007669"/>
    <property type="project" value="TreeGrafter"/>
</dbReference>
<dbReference type="STRING" id="61424.A0A2T9YSS5"/>
<feature type="region of interest" description="Disordered" evidence="5">
    <location>
        <begin position="1"/>
        <end position="73"/>
    </location>
</feature>
<feature type="compositionally biased region" description="Polar residues" evidence="5">
    <location>
        <begin position="445"/>
        <end position="487"/>
    </location>
</feature>
<feature type="region of interest" description="Disordered" evidence="5">
    <location>
        <begin position="543"/>
        <end position="580"/>
    </location>
</feature>
<comment type="similarity">
    <text evidence="1">Belongs to the protein kinase superfamily. CMGC Ser/Thr protein kinase family. CDC2/CDKX subfamily.</text>
</comment>
<feature type="region of interest" description="Disordered" evidence="5">
    <location>
        <begin position="445"/>
        <end position="531"/>
    </location>
</feature>
<dbReference type="SMART" id="SM00220">
    <property type="entry name" value="S_TKc"/>
    <property type="match status" value="1"/>
</dbReference>
<feature type="region of interest" description="Disordered" evidence="5">
    <location>
        <begin position="1083"/>
        <end position="1116"/>
    </location>
</feature>
<feature type="region of interest" description="Disordered" evidence="5">
    <location>
        <begin position="228"/>
        <end position="275"/>
    </location>
</feature>
<dbReference type="PANTHER" id="PTHR24056:SF508">
    <property type="entry name" value="CYCLIN-DEPENDENT KINASE 10"/>
    <property type="match status" value="1"/>
</dbReference>
<dbReference type="InterPro" id="IPR000719">
    <property type="entry name" value="Prot_kinase_dom"/>
</dbReference>
<feature type="transmembrane region" description="Helical" evidence="6">
    <location>
        <begin position="1474"/>
        <end position="1493"/>
    </location>
</feature>
<evidence type="ECO:0000256" key="2">
    <source>
        <dbReference type="ARBA" id="ARBA00022741"/>
    </source>
</evidence>